<feature type="domain" description="Penicillin-binding protein transpeptidase" evidence="5">
    <location>
        <begin position="262"/>
        <end position="579"/>
    </location>
</feature>
<feature type="domain" description="Penicillin-binding protein dimerisation" evidence="6">
    <location>
        <begin position="59"/>
        <end position="215"/>
    </location>
</feature>
<keyword evidence="8" id="KW-1185">Reference proteome</keyword>
<dbReference type="Proteomes" id="UP001623661">
    <property type="component" value="Unassembled WGS sequence"/>
</dbReference>
<dbReference type="PANTHER" id="PTHR30627">
    <property type="entry name" value="PEPTIDOGLYCAN D,D-TRANSPEPTIDASE"/>
    <property type="match status" value="1"/>
</dbReference>
<keyword evidence="4" id="KW-1133">Transmembrane helix</keyword>
<dbReference type="RefSeq" id="WP_406764220.1">
    <property type="nucleotide sequence ID" value="NZ_JBJHZY010000001.1"/>
</dbReference>
<evidence type="ECO:0000259" key="5">
    <source>
        <dbReference type="Pfam" id="PF00905"/>
    </source>
</evidence>
<evidence type="ECO:0000256" key="2">
    <source>
        <dbReference type="ARBA" id="ARBA00007171"/>
    </source>
</evidence>
<evidence type="ECO:0000259" key="6">
    <source>
        <dbReference type="Pfam" id="PF03717"/>
    </source>
</evidence>
<dbReference type="InterPro" id="IPR012338">
    <property type="entry name" value="Beta-lactam/transpept-like"/>
</dbReference>
<keyword evidence="3 4" id="KW-0472">Membrane</keyword>
<keyword evidence="4" id="KW-0812">Transmembrane</keyword>
<dbReference type="InterPro" id="IPR001460">
    <property type="entry name" value="PCN-bd_Tpept"/>
</dbReference>
<gene>
    <name evidence="7" type="ORF">ACJDUH_05845</name>
</gene>
<dbReference type="EMBL" id="JBJHZY010000001">
    <property type="protein sequence ID" value="MFL0267622.1"/>
    <property type="molecule type" value="Genomic_DNA"/>
</dbReference>
<evidence type="ECO:0000256" key="3">
    <source>
        <dbReference type="ARBA" id="ARBA00023136"/>
    </source>
</evidence>
<comment type="subcellular location">
    <subcellularLocation>
        <location evidence="1">Membrane</location>
    </subcellularLocation>
</comment>
<dbReference type="SUPFAM" id="SSF56601">
    <property type="entry name" value="beta-lactamase/transpeptidase-like"/>
    <property type="match status" value="1"/>
</dbReference>
<sequence>MTKGELKLTKAKRKRLVISYLILTLLFFGLLGRLLYLMIFDSKKLNTIANSQWTSYLKIDAKRGNILDRNNHELAVSADVYRVDLDLTTLRETLKEKKLSTEAFASELGDILKIKSEDIISAMNKTVSNGLPASWAPLKRQIEKSEADKVKALKIFGIIVSQDTKRFYPQDEFLSHVIGNINGQGNGNSGVEQSYNKELAGEPGYITFEKDSKSNQLFYADSRYTVPKDGESIQLTVDEVIQRFTEKAAEKALSDNKAKGVSIIITNPKNGEVLAMVNKPDYNLSNPQAGAKTSEELNMLWKNPSVENVFEPGSIFKVITAAAAMENGTSNENDSFTCSGSLKVSNRIINCWQTKGHGTENFVDILKNSCNVGFIKVGEKLGKDNLNSFIKKLGFGQKTGIDLPSEASGLVKDVNTMNEVDLATMSFGQGISVTQIQYMAAFNAIANGGTWIKPHIMRNLVHYDNKGNIVIDKKFKDYSKRKVLDTGLTSTLRGYMEKVVSEGVGSKAYIKGLSIGGKTGTAQKAGAKGGYEDNKYMSSFAGLAPVSDPKISLIVTIDEPDPSNYYAGQVAAPVAKDLFTEIFNYIALNPDVLTD</sequence>
<organism evidence="7 8">
    <name type="scientific">Candidatus Clostridium radicumherbarum</name>
    <dbReference type="NCBI Taxonomy" id="3381662"/>
    <lineage>
        <taxon>Bacteria</taxon>
        <taxon>Bacillati</taxon>
        <taxon>Bacillota</taxon>
        <taxon>Clostridia</taxon>
        <taxon>Eubacteriales</taxon>
        <taxon>Clostridiaceae</taxon>
        <taxon>Clostridium</taxon>
    </lineage>
</organism>
<dbReference type="Gene3D" id="3.30.450.330">
    <property type="match status" value="1"/>
</dbReference>
<name>A0ABW8TPH7_9CLOT</name>
<evidence type="ECO:0000313" key="7">
    <source>
        <dbReference type="EMBL" id="MFL0267622.1"/>
    </source>
</evidence>
<accession>A0ABW8TPH7</accession>
<evidence type="ECO:0000256" key="1">
    <source>
        <dbReference type="ARBA" id="ARBA00004370"/>
    </source>
</evidence>
<proteinExistence type="inferred from homology"/>
<evidence type="ECO:0000256" key="4">
    <source>
        <dbReference type="SAM" id="Phobius"/>
    </source>
</evidence>
<dbReference type="Gene3D" id="3.40.710.10">
    <property type="entry name" value="DD-peptidase/beta-lactamase superfamily"/>
    <property type="match status" value="1"/>
</dbReference>
<dbReference type="SUPFAM" id="SSF56519">
    <property type="entry name" value="Penicillin binding protein dimerisation domain"/>
    <property type="match status" value="1"/>
</dbReference>
<dbReference type="Gene3D" id="3.90.1310.10">
    <property type="entry name" value="Penicillin-binding protein 2a (Domain 2)"/>
    <property type="match status" value="1"/>
</dbReference>
<dbReference type="InterPro" id="IPR050515">
    <property type="entry name" value="Beta-lactam/transpept"/>
</dbReference>
<dbReference type="InterPro" id="IPR011927">
    <property type="entry name" value="SpoVD_pbp"/>
</dbReference>
<protein>
    <submittedName>
        <fullName evidence="7">Stage V sporulation protein D</fullName>
    </submittedName>
</protein>
<dbReference type="PANTHER" id="PTHR30627:SF1">
    <property type="entry name" value="PEPTIDOGLYCAN D,D-TRANSPEPTIDASE FTSI"/>
    <property type="match status" value="1"/>
</dbReference>
<dbReference type="NCBIfam" id="TIGR02214">
    <property type="entry name" value="spoVD_pbp"/>
    <property type="match status" value="1"/>
</dbReference>
<dbReference type="InterPro" id="IPR036138">
    <property type="entry name" value="PBP_dimer_sf"/>
</dbReference>
<reference evidence="7 8" key="1">
    <citation type="submission" date="2024-11" db="EMBL/GenBank/DDBJ databases">
        <authorList>
            <person name="Heng Y.C."/>
            <person name="Lim A.C.H."/>
            <person name="Lee J.K.Y."/>
            <person name="Kittelmann S."/>
        </authorList>
    </citation>
    <scope>NUCLEOTIDE SEQUENCE [LARGE SCALE GENOMIC DNA]</scope>
    <source>
        <strain evidence="7 8">WILCCON 0202</strain>
    </source>
</reference>
<comment type="caution">
    <text evidence="7">The sequence shown here is derived from an EMBL/GenBank/DDBJ whole genome shotgun (WGS) entry which is preliminary data.</text>
</comment>
<feature type="transmembrane region" description="Helical" evidence="4">
    <location>
        <begin position="20"/>
        <end position="40"/>
    </location>
</feature>
<dbReference type="Pfam" id="PF00905">
    <property type="entry name" value="Transpeptidase"/>
    <property type="match status" value="1"/>
</dbReference>
<dbReference type="InterPro" id="IPR005311">
    <property type="entry name" value="PBP_dimer"/>
</dbReference>
<evidence type="ECO:0000313" key="8">
    <source>
        <dbReference type="Proteomes" id="UP001623661"/>
    </source>
</evidence>
<dbReference type="Pfam" id="PF03717">
    <property type="entry name" value="PBP_dimer"/>
    <property type="match status" value="1"/>
</dbReference>
<comment type="similarity">
    <text evidence="2">Belongs to the transpeptidase family.</text>
</comment>